<comment type="function">
    <text evidence="5">Responsible for synthesis of pseudouridine from uracil at positions 1911, 1915 and 1917 in 23S ribosomal RNA.</text>
</comment>
<evidence type="ECO:0000259" key="10">
    <source>
        <dbReference type="Pfam" id="PF01479"/>
    </source>
</evidence>
<reference evidence="11 12" key="1">
    <citation type="journal article" date="2012" name="J. Bacteriol.">
        <title>Complete genome sequences of Methylophaga sp. strain JAM1 and Methylophaga sp. strain JAM7.</title>
        <authorList>
            <person name="Villeneuve C."/>
            <person name="Martineau C."/>
            <person name="Mauffrey F."/>
            <person name="Villemur R."/>
        </authorList>
    </citation>
    <scope>NUCLEOTIDE SEQUENCE [LARGE SCALE GENOMIC DNA]</scope>
    <source>
        <strain evidence="11 12">JAM7</strain>
    </source>
</reference>
<organism evidence="11 12">
    <name type="scientific">Methylophaga frappieri (strain ATCC BAA-2434 / DSM 25690 / JAM7)</name>
    <dbReference type="NCBI Taxonomy" id="754477"/>
    <lineage>
        <taxon>Bacteria</taxon>
        <taxon>Pseudomonadati</taxon>
        <taxon>Pseudomonadota</taxon>
        <taxon>Gammaproteobacteria</taxon>
        <taxon>Thiotrichales</taxon>
        <taxon>Piscirickettsiaceae</taxon>
        <taxon>Methylophaga</taxon>
    </lineage>
</organism>
<dbReference type="FunFam" id="3.30.2350.10:FF:000006">
    <property type="entry name" value="Pseudouridine synthase"/>
    <property type="match status" value="1"/>
</dbReference>
<comment type="catalytic activity">
    <reaction evidence="8">
        <text>a uridine in RNA = a pseudouridine in RNA</text>
        <dbReference type="Rhea" id="RHEA:48348"/>
        <dbReference type="Rhea" id="RHEA-COMP:12068"/>
        <dbReference type="Rhea" id="RHEA-COMP:12069"/>
        <dbReference type="ChEBI" id="CHEBI:65314"/>
        <dbReference type="ChEBI" id="CHEBI:65315"/>
    </reaction>
</comment>
<evidence type="ECO:0000256" key="3">
    <source>
        <dbReference type="ARBA" id="ARBA00023235"/>
    </source>
</evidence>
<accession>I1YHF4</accession>
<dbReference type="SUPFAM" id="SSF55174">
    <property type="entry name" value="Alpha-L RNA-binding motif"/>
    <property type="match status" value="1"/>
</dbReference>
<dbReference type="PANTHER" id="PTHR21600">
    <property type="entry name" value="MITOCHONDRIAL RNA PSEUDOURIDINE SYNTHASE"/>
    <property type="match status" value="1"/>
</dbReference>
<dbReference type="PROSITE" id="PS50889">
    <property type="entry name" value="S4"/>
    <property type="match status" value="1"/>
</dbReference>
<evidence type="ECO:0000259" key="9">
    <source>
        <dbReference type="Pfam" id="PF00849"/>
    </source>
</evidence>
<dbReference type="Pfam" id="PF00849">
    <property type="entry name" value="PseudoU_synth_2"/>
    <property type="match status" value="1"/>
</dbReference>
<dbReference type="GO" id="GO:0003723">
    <property type="term" value="F:RNA binding"/>
    <property type="evidence" value="ECO:0007669"/>
    <property type="project" value="UniProtKB-KW"/>
</dbReference>
<sequence length="325" mass="35957">MAEIIKLDTIIPDACSGLRLDQALAQLFPDFSRGQLSKWIKSGDVLLNNSQPKPRDKVNSGDSVLIEAELAVQDNNWQAEQISLNIIYEDEQVLILNKPAGMVVHPGAGNQDGTLVNALLAHAPGLTHIPRAGIVHRIDKNTTGLLMVAKTLPAHNSLINQLQERSVLREYQAIITGVLTAGGTVNEPIGRHHIDRKRMAVSDSGKPSITHYRVEKRFRAHTHIRCKLETGRTHQIRVHMAHIRHPLVGDPVYGGRFKMPKGLTDSARDALTGFRRQALHAGLLGFIHPKSGEMVSWQVPIPDDMQTLITTLDNDNQASEQDHQL</sequence>
<evidence type="ECO:0000256" key="2">
    <source>
        <dbReference type="ARBA" id="ARBA00022884"/>
    </source>
</evidence>
<dbReference type="HOGENOM" id="CLU_016902_4_0_6"/>
<evidence type="ECO:0000256" key="4">
    <source>
        <dbReference type="ARBA" id="ARBA00036882"/>
    </source>
</evidence>
<comment type="catalytic activity">
    <reaction evidence="4">
        <text>uridine(1911/1915/1917) in 23S rRNA = pseudouridine(1911/1915/1917) in 23S rRNA</text>
        <dbReference type="Rhea" id="RHEA:42524"/>
        <dbReference type="Rhea" id="RHEA-COMP:10097"/>
        <dbReference type="Rhea" id="RHEA-COMP:10098"/>
        <dbReference type="ChEBI" id="CHEBI:65314"/>
        <dbReference type="ChEBI" id="CHEBI:65315"/>
        <dbReference type="EC" id="5.4.99.23"/>
    </reaction>
</comment>
<dbReference type="STRING" id="754477.Q7C_1194"/>
<dbReference type="OrthoDB" id="9807829at2"/>
<evidence type="ECO:0000256" key="7">
    <source>
        <dbReference type="PROSITE-ProRule" id="PRU00182"/>
    </source>
</evidence>
<keyword evidence="3 8" id="KW-0413">Isomerase</keyword>
<dbReference type="GO" id="GO:0000455">
    <property type="term" value="P:enzyme-directed rRNA pseudouridine synthesis"/>
    <property type="evidence" value="ECO:0007669"/>
    <property type="project" value="UniProtKB-ARBA"/>
</dbReference>
<name>I1YHF4_METFJ</name>
<dbReference type="PANTHER" id="PTHR21600:SF44">
    <property type="entry name" value="RIBOSOMAL LARGE SUBUNIT PSEUDOURIDINE SYNTHASE D"/>
    <property type="match status" value="1"/>
</dbReference>
<dbReference type="PATRIC" id="fig|754477.3.peg.1174"/>
<dbReference type="InterPro" id="IPR006225">
    <property type="entry name" value="PsdUridine_synth_RluC/D"/>
</dbReference>
<dbReference type="KEGG" id="mec:Q7C_1194"/>
<comment type="similarity">
    <text evidence="1 8">Belongs to the pseudouridine synthase RluA family.</text>
</comment>
<keyword evidence="2 7" id="KW-0694">RNA-binding</keyword>
<feature type="active site" evidence="6">
    <location>
        <position position="139"/>
    </location>
</feature>
<dbReference type="EC" id="5.4.99.-" evidence="8"/>
<dbReference type="CDD" id="cd00165">
    <property type="entry name" value="S4"/>
    <property type="match status" value="1"/>
</dbReference>
<dbReference type="EMBL" id="CP003380">
    <property type="protein sequence ID" value="AFJ02347.1"/>
    <property type="molecule type" value="Genomic_DNA"/>
</dbReference>
<dbReference type="CDD" id="cd02869">
    <property type="entry name" value="PseudoU_synth_RluA_like"/>
    <property type="match status" value="1"/>
</dbReference>
<evidence type="ECO:0000313" key="11">
    <source>
        <dbReference type="EMBL" id="AFJ02347.1"/>
    </source>
</evidence>
<dbReference type="eggNOG" id="COG0564">
    <property type="taxonomic scope" value="Bacteria"/>
</dbReference>
<dbReference type="Pfam" id="PF01479">
    <property type="entry name" value="S4"/>
    <property type="match status" value="1"/>
</dbReference>
<dbReference type="InterPro" id="IPR036986">
    <property type="entry name" value="S4_RNA-bd_sf"/>
</dbReference>
<evidence type="ECO:0000256" key="1">
    <source>
        <dbReference type="ARBA" id="ARBA00010876"/>
    </source>
</evidence>
<dbReference type="GO" id="GO:0160140">
    <property type="term" value="F:23S rRNA pseudouridine(1911/1915/1917) synthase activity"/>
    <property type="evidence" value="ECO:0007669"/>
    <property type="project" value="UniProtKB-EC"/>
</dbReference>
<evidence type="ECO:0000256" key="6">
    <source>
        <dbReference type="PIRSR" id="PIRSR606225-1"/>
    </source>
</evidence>
<keyword evidence="11" id="KW-0456">Lyase</keyword>
<protein>
    <recommendedName>
        <fullName evidence="8">Pseudouridine synthase</fullName>
        <ecNumber evidence="8">5.4.99.-</ecNumber>
    </recommendedName>
</protein>
<evidence type="ECO:0000313" key="12">
    <source>
        <dbReference type="Proteomes" id="UP000009145"/>
    </source>
</evidence>
<feature type="domain" description="RNA-binding S4" evidence="10">
    <location>
        <begin position="19"/>
        <end position="64"/>
    </location>
</feature>
<dbReference type="InterPro" id="IPR020103">
    <property type="entry name" value="PsdUridine_synth_cat_dom_sf"/>
</dbReference>
<gene>
    <name evidence="11" type="ordered locus">Q7C_1194</name>
</gene>
<dbReference type="PROSITE" id="PS01129">
    <property type="entry name" value="PSI_RLU"/>
    <property type="match status" value="1"/>
</dbReference>
<dbReference type="RefSeq" id="WP_014703767.1">
    <property type="nucleotide sequence ID" value="NC_017856.1"/>
</dbReference>
<dbReference type="InterPro" id="IPR006145">
    <property type="entry name" value="PsdUridine_synth_RsuA/RluA"/>
</dbReference>
<dbReference type="InterPro" id="IPR050188">
    <property type="entry name" value="RluA_PseudoU_synthase"/>
</dbReference>
<evidence type="ECO:0000256" key="5">
    <source>
        <dbReference type="ARBA" id="ARBA00056072"/>
    </source>
</evidence>
<dbReference type="NCBIfam" id="NF008385">
    <property type="entry name" value="PRK11180.1"/>
    <property type="match status" value="1"/>
</dbReference>
<dbReference type="GO" id="GO:0016829">
    <property type="term" value="F:lyase activity"/>
    <property type="evidence" value="ECO:0007669"/>
    <property type="project" value="UniProtKB-KW"/>
</dbReference>
<keyword evidence="12" id="KW-1185">Reference proteome</keyword>
<dbReference type="InterPro" id="IPR002942">
    <property type="entry name" value="S4_RNA-bd"/>
</dbReference>
<dbReference type="AlphaFoldDB" id="I1YHF4"/>
<evidence type="ECO:0000256" key="8">
    <source>
        <dbReference type="RuleBase" id="RU362028"/>
    </source>
</evidence>
<proteinExistence type="inferred from homology"/>
<dbReference type="Gene3D" id="3.10.290.10">
    <property type="entry name" value="RNA-binding S4 domain"/>
    <property type="match status" value="1"/>
</dbReference>
<dbReference type="Proteomes" id="UP000009145">
    <property type="component" value="Chromosome"/>
</dbReference>
<dbReference type="SUPFAM" id="SSF55120">
    <property type="entry name" value="Pseudouridine synthase"/>
    <property type="match status" value="1"/>
</dbReference>
<dbReference type="Gene3D" id="3.30.2350.10">
    <property type="entry name" value="Pseudouridine synthase"/>
    <property type="match status" value="1"/>
</dbReference>
<feature type="domain" description="Pseudouridine synthase RsuA/RluA-like" evidence="9">
    <location>
        <begin position="92"/>
        <end position="242"/>
    </location>
</feature>
<dbReference type="NCBIfam" id="TIGR00005">
    <property type="entry name" value="rluA_subfam"/>
    <property type="match status" value="1"/>
</dbReference>
<dbReference type="InterPro" id="IPR006224">
    <property type="entry name" value="PsdUridine_synth_RluA-like_CS"/>
</dbReference>